<protein>
    <recommendedName>
        <fullName evidence="6">Major facilitator superfamily (MFS) profile domain-containing protein</fullName>
    </recommendedName>
</protein>
<dbReference type="EMBL" id="CP104013">
    <property type="protein sequence ID" value="UYP45699.1"/>
    <property type="molecule type" value="Genomic_DNA"/>
</dbReference>
<keyword evidence="3 5" id="KW-1133">Transmembrane helix</keyword>
<reference evidence="7" key="1">
    <citation type="submission" date="2022-09" db="EMBL/GenBank/DDBJ databases">
        <title>Actin cytoskeleton and complex cell architecture in an #Asgard archaeon.</title>
        <authorList>
            <person name="Ponce Toledo R.I."/>
            <person name="Schleper C."/>
            <person name="Rodrigues Oliveira T."/>
            <person name="Wollweber F."/>
            <person name="Xu J."/>
            <person name="Rittmann S."/>
            <person name="Klingl A."/>
            <person name="Pilhofer M."/>
        </authorList>
    </citation>
    <scope>NUCLEOTIDE SEQUENCE</scope>
    <source>
        <strain evidence="7">B-35</strain>
    </source>
</reference>
<accession>A0ABY6HQB1</accession>
<feature type="transmembrane region" description="Helical" evidence="5">
    <location>
        <begin position="179"/>
        <end position="197"/>
    </location>
</feature>
<feature type="transmembrane region" description="Helical" evidence="5">
    <location>
        <begin position="49"/>
        <end position="72"/>
    </location>
</feature>
<evidence type="ECO:0000313" key="7">
    <source>
        <dbReference type="EMBL" id="UYP45699.1"/>
    </source>
</evidence>
<feature type="transmembrane region" description="Helical" evidence="5">
    <location>
        <begin position="373"/>
        <end position="390"/>
    </location>
</feature>
<evidence type="ECO:0000259" key="6">
    <source>
        <dbReference type="PROSITE" id="PS50850"/>
    </source>
</evidence>
<dbReference type="InterPro" id="IPR049680">
    <property type="entry name" value="FLVCR1-2_SLC49-like"/>
</dbReference>
<evidence type="ECO:0000256" key="5">
    <source>
        <dbReference type="SAM" id="Phobius"/>
    </source>
</evidence>
<feature type="transmembrane region" description="Helical" evidence="5">
    <location>
        <begin position="108"/>
        <end position="128"/>
    </location>
</feature>
<evidence type="ECO:0000256" key="1">
    <source>
        <dbReference type="ARBA" id="ARBA00004141"/>
    </source>
</evidence>
<keyword evidence="8" id="KW-1185">Reference proteome</keyword>
<evidence type="ECO:0000256" key="4">
    <source>
        <dbReference type="ARBA" id="ARBA00023136"/>
    </source>
</evidence>
<sequence length="402" mass="43992">MGEKIVSSSPTEYKTTKFRFVELILFMFIGLMNQVIWVSFSPIVVESKAFYGVSEFWIVFLAASYMVAYIPVNFPACWMIDKYGLKWGVGVGVILTGLFGLIRGIFAANFVIVVISQIMCAIGQPFLLNSFTKLASTWFPEKEKATASGLGTIATLIGAIVAMLVPGMLGEGFDIGKLLLWYGIISFVSMGLFLIFAKEKPEFAPNPYADKTKALATKGTKDLFKIKDFNLLLLMLFFGLGAFNAITTKIDLIFDPTWDSGLIGGFMIIGGIFGAIILSGISDAKHKRKIFINIAMMSAVPLCILLAIINTFWIVCAIGFIFGFLLVSCLPVGLTYAAEITYPAPEETSNGLLMVLGQIGGLLLLIVPVDFLMYVVAGLFLIGGILSFLIEDTDVHEKRRLQ</sequence>
<evidence type="ECO:0000256" key="3">
    <source>
        <dbReference type="ARBA" id="ARBA00022989"/>
    </source>
</evidence>
<feature type="transmembrane region" description="Helical" evidence="5">
    <location>
        <begin position="231"/>
        <end position="254"/>
    </location>
</feature>
<name>A0ABY6HQB1_9ARCH</name>
<feature type="transmembrane region" description="Helical" evidence="5">
    <location>
        <begin position="320"/>
        <end position="338"/>
    </location>
</feature>
<keyword evidence="2 5" id="KW-0812">Transmembrane</keyword>
<dbReference type="Pfam" id="PF07690">
    <property type="entry name" value="MFS_1"/>
    <property type="match status" value="1"/>
</dbReference>
<feature type="transmembrane region" description="Helical" evidence="5">
    <location>
        <begin position="84"/>
        <end position="102"/>
    </location>
</feature>
<dbReference type="Proteomes" id="UP001208689">
    <property type="component" value="Chromosome"/>
</dbReference>
<dbReference type="InterPro" id="IPR036259">
    <property type="entry name" value="MFS_trans_sf"/>
</dbReference>
<dbReference type="PROSITE" id="PS50850">
    <property type="entry name" value="MFS"/>
    <property type="match status" value="1"/>
</dbReference>
<feature type="transmembrane region" description="Helical" evidence="5">
    <location>
        <begin position="260"/>
        <end position="278"/>
    </location>
</feature>
<keyword evidence="4 5" id="KW-0472">Membrane</keyword>
<feature type="transmembrane region" description="Helical" evidence="5">
    <location>
        <begin position="149"/>
        <end position="167"/>
    </location>
</feature>
<dbReference type="InterPro" id="IPR020846">
    <property type="entry name" value="MFS_dom"/>
</dbReference>
<dbReference type="PANTHER" id="PTHR10924:SF6">
    <property type="entry name" value="SOLUTE CARRIER FAMILY 49 MEMBER A3"/>
    <property type="match status" value="1"/>
</dbReference>
<organism evidence="7 8">
    <name type="scientific">Candidatus Lokiarchaeum ossiferum</name>
    <dbReference type="NCBI Taxonomy" id="2951803"/>
    <lineage>
        <taxon>Archaea</taxon>
        <taxon>Promethearchaeati</taxon>
        <taxon>Promethearchaeota</taxon>
        <taxon>Promethearchaeia</taxon>
        <taxon>Promethearchaeales</taxon>
        <taxon>Promethearchaeaceae</taxon>
        <taxon>Candidatus Lokiarchaeum</taxon>
    </lineage>
</organism>
<feature type="transmembrane region" description="Helical" evidence="5">
    <location>
        <begin position="350"/>
        <end position="367"/>
    </location>
</feature>
<comment type="subcellular location">
    <subcellularLocation>
        <location evidence="1">Membrane</location>
        <topology evidence="1">Multi-pass membrane protein</topology>
    </subcellularLocation>
</comment>
<feature type="domain" description="Major facilitator superfamily (MFS) profile" evidence="6">
    <location>
        <begin position="19"/>
        <end position="395"/>
    </location>
</feature>
<feature type="transmembrane region" description="Helical" evidence="5">
    <location>
        <begin position="290"/>
        <end position="314"/>
    </location>
</feature>
<feature type="transmembrane region" description="Helical" evidence="5">
    <location>
        <begin position="20"/>
        <end position="43"/>
    </location>
</feature>
<evidence type="ECO:0000256" key="2">
    <source>
        <dbReference type="ARBA" id="ARBA00022692"/>
    </source>
</evidence>
<evidence type="ECO:0000313" key="8">
    <source>
        <dbReference type="Proteomes" id="UP001208689"/>
    </source>
</evidence>
<proteinExistence type="predicted"/>
<dbReference type="SUPFAM" id="SSF103473">
    <property type="entry name" value="MFS general substrate transporter"/>
    <property type="match status" value="1"/>
</dbReference>
<dbReference type="InterPro" id="IPR011701">
    <property type="entry name" value="MFS"/>
</dbReference>
<gene>
    <name evidence="7" type="ORF">NEF87_001984</name>
</gene>
<dbReference type="Gene3D" id="1.20.1250.20">
    <property type="entry name" value="MFS general substrate transporter like domains"/>
    <property type="match status" value="2"/>
</dbReference>
<dbReference type="PANTHER" id="PTHR10924">
    <property type="entry name" value="MAJOR FACILITATOR SUPERFAMILY PROTEIN-RELATED"/>
    <property type="match status" value="1"/>
</dbReference>